<evidence type="ECO:0000256" key="2">
    <source>
        <dbReference type="ARBA" id="ARBA00009928"/>
    </source>
</evidence>
<evidence type="ECO:0000256" key="5">
    <source>
        <dbReference type="ARBA" id="ARBA00023002"/>
    </source>
</evidence>
<evidence type="ECO:0000256" key="1">
    <source>
        <dbReference type="ARBA" id="ARBA00004456"/>
    </source>
</evidence>
<feature type="binding site" evidence="8">
    <location>
        <position position="361"/>
    </location>
    <ligand>
        <name>Cu cation</name>
        <dbReference type="ChEBI" id="CHEBI:23378"/>
        <label>B</label>
    </ligand>
</feature>
<keyword evidence="3 8" id="KW-0479">Metal-binding</keyword>
<evidence type="ECO:0000256" key="8">
    <source>
        <dbReference type="PIRSR" id="PIRSR000290-1"/>
    </source>
</evidence>
<feature type="binding site" evidence="8">
    <location>
        <position position="196"/>
    </location>
    <ligand>
        <name>Cu cation</name>
        <dbReference type="ChEBI" id="CHEBI:23378"/>
        <label>A</label>
    </ligand>
</feature>
<dbReference type="AlphaFoldDB" id="A0A6A2Z3X8"/>
<evidence type="ECO:0000259" key="11">
    <source>
        <dbReference type="PROSITE" id="PS00497"/>
    </source>
</evidence>
<feature type="binding site" evidence="8">
    <location>
        <position position="205"/>
    </location>
    <ligand>
        <name>Cu cation</name>
        <dbReference type="ChEBI" id="CHEBI:23378"/>
        <label>A</label>
    </ligand>
</feature>
<feature type="disulfide bond" evidence="9">
    <location>
        <begin position="99"/>
        <end position="114"/>
    </location>
</feature>
<keyword evidence="5" id="KW-0560">Oxidoreductase</keyword>
<evidence type="ECO:0000313" key="14">
    <source>
        <dbReference type="Proteomes" id="UP000436088"/>
    </source>
</evidence>
<dbReference type="Pfam" id="PF12142">
    <property type="entry name" value="PPO1_DWL"/>
    <property type="match status" value="1"/>
</dbReference>
<dbReference type="InterPro" id="IPR050316">
    <property type="entry name" value="Tyrosinase/Hemocyanin"/>
</dbReference>
<evidence type="ECO:0000256" key="7">
    <source>
        <dbReference type="ARBA" id="ARBA00023157"/>
    </source>
</evidence>
<proteinExistence type="inferred from homology"/>
<keyword evidence="7 9" id="KW-1015">Disulfide bond</keyword>
<evidence type="ECO:0000256" key="3">
    <source>
        <dbReference type="ARBA" id="ARBA00022723"/>
    </source>
</evidence>
<comment type="subcellular location">
    <subcellularLocation>
        <location evidence="1">Plastid</location>
        <location evidence="1">Chloroplast thylakoid lumen</location>
    </subcellularLocation>
</comment>
<dbReference type="Pfam" id="PF00264">
    <property type="entry name" value="Tyrosinase"/>
    <property type="match status" value="1"/>
</dbReference>
<dbReference type="PANTHER" id="PTHR11474">
    <property type="entry name" value="TYROSINASE FAMILY MEMBER"/>
    <property type="match status" value="1"/>
</dbReference>
<feature type="binding site" evidence="8">
    <location>
        <position position="327"/>
    </location>
    <ligand>
        <name>Cu cation</name>
        <dbReference type="ChEBI" id="CHEBI:23378"/>
        <label>B</label>
    </ligand>
</feature>
<dbReference type="PROSITE" id="PS00498">
    <property type="entry name" value="TYROSINASE_2"/>
    <property type="match status" value="1"/>
</dbReference>
<feature type="binding site" evidence="8">
    <location>
        <position position="331"/>
    </location>
    <ligand>
        <name>Cu cation</name>
        <dbReference type="ChEBI" id="CHEBI:23378"/>
        <label>B</label>
    </ligand>
</feature>
<organism evidence="13 14">
    <name type="scientific">Hibiscus syriacus</name>
    <name type="common">Rose of Sharon</name>
    <dbReference type="NCBI Taxonomy" id="106335"/>
    <lineage>
        <taxon>Eukaryota</taxon>
        <taxon>Viridiplantae</taxon>
        <taxon>Streptophyta</taxon>
        <taxon>Embryophyta</taxon>
        <taxon>Tracheophyta</taxon>
        <taxon>Spermatophyta</taxon>
        <taxon>Magnoliopsida</taxon>
        <taxon>eudicotyledons</taxon>
        <taxon>Gunneridae</taxon>
        <taxon>Pentapetalae</taxon>
        <taxon>rosids</taxon>
        <taxon>malvids</taxon>
        <taxon>Malvales</taxon>
        <taxon>Malvaceae</taxon>
        <taxon>Malvoideae</taxon>
        <taxon>Hibiscus</taxon>
    </lineage>
</organism>
<name>A0A6A2Z3X8_HIBSY</name>
<keyword evidence="14" id="KW-1185">Reference proteome</keyword>
<reference evidence="13" key="1">
    <citation type="submission" date="2019-09" db="EMBL/GenBank/DDBJ databases">
        <title>Draft genome information of white flower Hibiscus syriacus.</title>
        <authorList>
            <person name="Kim Y.-M."/>
        </authorList>
    </citation>
    <scope>NUCLEOTIDE SEQUENCE [LARGE SCALE GENOMIC DNA]</scope>
    <source>
        <strain evidence="13">YM2019G1</strain>
    </source>
</reference>
<feature type="cross-link" description="2'-(S-cysteinyl)-histidine (Cys-His)" evidence="10">
    <location>
        <begin position="179"/>
        <end position="196"/>
    </location>
</feature>
<evidence type="ECO:0000256" key="10">
    <source>
        <dbReference type="PIRSR" id="PIRSR000290-3"/>
    </source>
</evidence>
<comment type="similarity">
    <text evidence="2">Belongs to the tyrosinase family.</text>
</comment>
<dbReference type="Pfam" id="PF12143">
    <property type="entry name" value="PPO1_KFDV"/>
    <property type="match status" value="1"/>
</dbReference>
<dbReference type="EMBL" id="VEPZ02001212">
    <property type="protein sequence ID" value="KAE8686684.1"/>
    <property type="molecule type" value="Genomic_DNA"/>
</dbReference>
<dbReference type="PROSITE" id="PS00497">
    <property type="entry name" value="TYROSINASE_1"/>
    <property type="match status" value="1"/>
</dbReference>
<dbReference type="Proteomes" id="UP000436088">
    <property type="component" value="Unassembled WGS sequence"/>
</dbReference>
<evidence type="ECO:0000259" key="12">
    <source>
        <dbReference type="PROSITE" id="PS00498"/>
    </source>
</evidence>
<dbReference type="InterPro" id="IPR022739">
    <property type="entry name" value="Polyphenol_oxidase_cen"/>
</dbReference>
<dbReference type="InterPro" id="IPR002227">
    <property type="entry name" value="Tyrosinase_Cu-bd"/>
</dbReference>
<dbReference type="GO" id="GO:0004097">
    <property type="term" value="F:catechol oxidase activity"/>
    <property type="evidence" value="ECO:0007669"/>
    <property type="project" value="InterPro"/>
</dbReference>
<comment type="cofactor">
    <cofactor evidence="8">
        <name>Cu(2+)</name>
        <dbReference type="ChEBI" id="CHEBI:29036"/>
    </cofactor>
    <text evidence="8">Binds 2 copper ions per subunit.</text>
</comment>
<evidence type="ECO:0000313" key="13">
    <source>
        <dbReference type="EMBL" id="KAE8686684.1"/>
    </source>
</evidence>
<dbReference type="PIRSF" id="PIRSF000290">
    <property type="entry name" value="PPO_plant"/>
    <property type="match status" value="1"/>
</dbReference>
<dbReference type="GO" id="GO:0009543">
    <property type="term" value="C:chloroplast thylakoid lumen"/>
    <property type="evidence" value="ECO:0007669"/>
    <property type="project" value="UniProtKB-SubCell"/>
</dbReference>
<dbReference type="PANTHER" id="PTHR11474:SF94">
    <property type="entry name" value="POLYPHENOL OXIDASE, CHLOROPLASTIC-LIKE"/>
    <property type="match status" value="1"/>
</dbReference>
<dbReference type="Gene3D" id="1.10.1280.10">
    <property type="entry name" value="Di-copper center containing domain from catechol oxidase"/>
    <property type="match status" value="1"/>
</dbReference>
<dbReference type="InterPro" id="IPR008922">
    <property type="entry name" value="Di-copper_centre_dom_sf"/>
</dbReference>
<feature type="binding site" evidence="8">
    <location>
        <position position="175"/>
    </location>
    <ligand>
        <name>Cu cation</name>
        <dbReference type="ChEBI" id="CHEBI:23378"/>
        <label>A</label>
    </ligand>
</feature>
<protein>
    <submittedName>
        <fullName evidence="13">Polyphenol oxidase</fullName>
    </submittedName>
</protein>
<evidence type="ECO:0000256" key="9">
    <source>
        <dbReference type="PIRSR" id="PIRSR000290-2"/>
    </source>
</evidence>
<dbReference type="PRINTS" id="PR00092">
    <property type="entry name" value="TYROSINASE"/>
</dbReference>
<evidence type="ECO:0000256" key="4">
    <source>
        <dbReference type="ARBA" id="ARBA00022784"/>
    </source>
</evidence>
<keyword evidence="4" id="KW-0883">Thioether bond</keyword>
<evidence type="ECO:0000256" key="6">
    <source>
        <dbReference type="ARBA" id="ARBA00023008"/>
    </source>
</evidence>
<dbReference type="SUPFAM" id="SSF48056">
    <property type="entry name" value="Di-copper centre-containing domain"/>
    <property type="match status" value="1"/>
</dbReference>
<dbReference type="InterPro" id="IPR022740">
    <property type="entry name" value="Polyphenol_oxidase_C"/>
</dbReference>
<feature type="disulfide bond" evidence="9">
    <location>
        <begin position="113"/>
        <end position="176"/>
    </location>
</feature>
<feature type="domain" description="Tyrosinase copper-binding" evidence="11">
    <location>
        <begin position="196"/>
        <end position="213"/>
    </location>
</feature>
<dbReference type="GO" id="GO:0046872">
    <property type="term" value="F:metal ion binding"/>
    <property type="evidence" value="ECO:0007669"/>
    <property type="project" value="UniProtKB-KW"/>
</dbReference>
<keyword evidence="6 8" id="KW-0186">Copper</keyword>
<dbReference type="GO" id="GO:0046148">
    <property type="term" value="P:pigment biosynthetic process"/>
    <property type="evidence" value="ECO:0007669"/>
    <property type="project" value="InterPro"/>
</dbReference>
<feature type="domain" description="Tyrosinase copper-binding" evidence="12">
    <location>
        <begin position="354"/>
        <end position="365"/>
    </location>
</feature>
<accession>A0A6A2Z3X8</accession>
<sequence length="591" mass="66637">MPCNMFKIHHQAAMASLFPSSSSTTSTTIPTSITSSFFPKRSQLSIIRNPKHGVSCKAVNGDKFDRRDVLIGLGGLYYGATTLGDAMAAPVLAPDFEKCGRADVPEGVGLTDCCPPVSRKIVDFKPLLSNSRLRVRPAAHLVDDEYVWKYSKAIELMKALPDDDQRNFMQQANVHCAYCEGAYDQVGFPNLELQVHSSWLFFPFHRYYLYFFERILGNLIDDQTFGLPFWNWDLPAGMQMSRMYSDPNSSLYNELRNSRHYPPTMVDLGFNGNDVTTTNKAQIQSNLRIMYRQMFSNGKTPSLFLGGPFRAGDEPYGGSGSVENVPHGPVHVWCGDDKQPNGEDMGTFYSDARDPIFYAHHSNVDRTSSIWKTIGNRNRKDFNDQDWLNSSFLFYDENANLVRVKVRDCLDHRRLGYVYQDVEIPWLKAKPTPSRKQPSKGGPGIALAAEINEQKLVSGNESFPVVLDKTVRVNVERPKKSRSKKEKEEEEEILVIEVELKGDLFEKFDVYVNVEDEANIGPDNTEFAGSFVNVPHKHRHGKTLKTCLRLGLSDLLEDLGAEDDDSVMVILVPKCVNGNVKIDGIKIEFDN</sequence>
<comment type="caution">
    <text evidence="13">The sequence shown here is derived from an EMBL/GenBank/DDBJ whole genome shotgun (WGS) entry which is preliminary data.</text>
</comment>
<dbReference type="InterPro" id="IPR016213">
    <property type="entry name" value="Polyphenol_oxidase"/>
</dbReference>
<dbReference type="FunFam" id="1.10.1280.10:FF:000007">
    <property type="entry name" value="Polyphenol oxidase, chloroplastic"/>
    <property type="match status" value="1"/>
</dbReference>
<gene>
    <name evidence="13" type="ORF">F3Y22_tig00111036pilonHSYRG00052</name>
</gene>